<dbReference type="GO" id="GO:0004888">
    <property type="term" value="F:transmembrane signaling receptor activity"/>
    <property type="evidence" value="ECO:0007669"/>
    <property type="project" value="TreeGrafter"/>
</dbReference>
<reference evidence="4 5" key="1">
    <citation type="submission" date="2020-10" db="EMBL/GenBank/DDBJ databases">
        <title>Pygocentrus nattereri (red-bellied piranha) genome, fPygNat1, primary haplotype.</title>
        <authorList>
            <person name="Myers G."/>
            <person name="Meyer A."/>
            <person name="Karagic N."/>
            <person name="Pippel M."/>
            <person name="Winkler S."/>
            <person name="Tracey A."/>
            <person name="Wood J."/>
            <person name="Formenti G."/>
            <person name="Howe K."/>
            <person name="Fedrigo O."/>
            <person name="Jarvis E.D."/>
        </authorList>
    </citation>
    <scope>NUCLEOTIDE SEQUENCE [LARGE SCALE GENOMIC DNA]</scope>
</reference>
<dbReference type="GO" id="GO:0045059">
    <property type="term" value="P:positive thymic T cell selection"/>
    <property type="evidence" value="ECO:0007669"/>
    <property type="project" value="TreeGrafter"/>
</dbReference>
<dbReference type="GeneTree" id="ENSGT00990000205064"/>
<dbReference type="PANTHER" id="PTHR10570">
    <property type="entry name" value="T-CELL SURFACE GLYCOPROTEIN CD3 GAMMA CHAIN / DELTA CHAIN"/>
    <property type="match status" value="1"/>
</dbReference>
<dbReference type="GO" id="GO:0007166">
    <property type="term" value="P:cell surface receptor signaling pathway"/>
    <property type="evidence" value="ECO:0007669"/>
    <property type="project" value="TreeGrafter"/>
</dbReference>
<dbReference type="Proteomes" id="UP001501920">
    <property type="component" value="Chromosome 17"/>
</dbReference>
<organism evidence="4 5">
    <name type="scientific">Pygocentrus nattereri</name>
    <name type="common">Red-bellied piranha</name>
    <dbReference type="NCBI Taxonomy" id="42514"/>
    <lineage>
        <taxon>Eukaryota</taxon>
        <taxon>Metazoa</taxon>
        <taxon>Chordata</taxon>
        <taxon>Craniata</taxon>
        <taxon>Vertebrata</taxon>
        <taxon>Euteleostomi</taxon>
        <taxon>Actinopterygii</taxon>
        <taxon>Neopterygii</taxon>
        <taxon>Teleostei</taxon>
        <taxon>Ostariophysi</taxon>
        <taxon>Characiformes</taxon>
        <taxon>Characoidei</taxon>
        <taxon>Pygocentrus</taxon>
    </lineage>
</organism>
<feature type="region of interest" description="Disordered" evidence="1">
    <location>
        <begin position="125"/>
        <end position="167"/>
    </location>
</feature>
<evidence type="ECO:0000256" key="1">
    <source>
        <dbReference type="SAM" id="MobiDB-lite"/>
    </source>
</evidence>
<keyword evidence="2" id="KW-0812">Transmembrane</keyword>
<keyword evidence="3" id="KW-0732">Signal</keyword>
<keyword evidence="2" id="KW-0472">Membrane</keyword>
<dbReference type="GO" id="GO:0009897">
    <property type="term" value="C:external side of plasma membrane"/>
    <property type="evidence" value="ECO:0007669"/>
    <property type="project" value="TreeGrafter"/>
</dbReference>
<evidence type="ECO:0000313" key="4">
    <source>
        <dbReference type="Ensembl" id="ENSPNAP00000022164.1"/>
    </source>
</evidence>
<proteinExistence type="predicted"/>
<dbReference type="OMA" id="GLHTCTS"/>
<keyword evidence="2" id="KW-1133">Transmembrane helix</keyword>
<dbReference type="InterPro" id="IPR015484">
    <property type="entry name" value="CD3_esu/gsu/dsu"/>
</dbReference>
<keyword evidence="5" id="KW-1185">Reference proteome</keyword>
<feature type="compositionally biased region" description="Basic and acidic residues" evidence="1">
    <location>
        <begin position="132"/>
        <end position="143"/>
    </location>
</feature>
<evidence type="ECO:0000313" key="5">
    <source>
        <dbReference type="Proteomes" id="UP001501920"/>
    </source>
</evidence>
<dbReference type="STRING" id="42514.ENSPNAP00000022164"/>
<accession>A0A3B4DGX7</accession>
<feature type="signal peptide" evidence="3">
    <location>
        <begin position="1"/>
        <end position="20"/>
    </location>
</feature>
<reference evidence="4" key="2">
    <citation type="submission" date="2025-08" db="UniProtKB">
        <authorList>
            <consortium name="Ensembl"/>
        </authorList>
    </citation>
    <scope>IDENTIFICATION</scope>
</reference>
<dbReference type="PANTHER" id="PTHR10570:SF8">
    <property type="entry name" value="T-CELL SURFACE GLYCOPROTEIN CD3 GAMMA CHAIN"/>
    <property type="match status" value="1"/>
</dbReference>
<evidence type="ECO:0000256" key="2">
    <source>
        <dbReference type="SAM" id="Phobius"/>
    </source>
</evidence>
<sequence length="167" mass="18305">MKGLTLLLFAGLMFIQRSTAADLSISATTNSDSAELRCNNGKWQKDNLEKPFNVQYTEDRNEIQTCMEDGEEPEKFTQILVRVRTCKNCIEMNIAAIAAIATGNILATILIGVAVYSLTAQPKGKSFSGNKASDKEHLIRNGDGDTYQPLAPGQKSEYQTLGGARRK</sequence>
<feature type="chain" id="PRO_5017207765" description="CD3 gamma/delta subunit Ig-like domain-containing protein" evidence="3">
    <location>
        <begin position="21"/>
        <end position="167"/>
    </location>
</feature>
<evidence type="ECO:0000256" key="3">
    <source>
        <dbReference type="SAM" id="SignalP"/>
    </source>
</evidence>
<feature type="transmembrane region" description="Helical" evidence="2">
    <location>
        <begin position="94"/>
        <end position="118"/>
    </location>
</feature>
<dbReference type="GeneID" id="108434377"/>
<dbReference type="GO" id="GO:0042105">
    <property type="term" value="C:alpha-beta T cell receptor complex"/>
    <property type="evidence" value="ECO:0007669"/>
    <property type="project" value="TreeGrafter"/>
</dbReference>
<protein>
    <recommendedName>
        <fullName evidence="6">CD3 gamma/delta subunit Ig-like domain-containing protein</fullName>
    </recommendedName>
</protein>
<dbReference type="Ensembl" id="ENSPNAT00000034128.2">
    <property type="protein sequence ID" value="ENSPNAP00000022164.1"/>
    <property type="gene ID" value="ENSPNAG00000006800.2"/>
</dbReference>
<name>A0A3B4DGX7_PYGNA</name>
<dbReference type="RefSeq" id="XP_017564937.1">
    <property type="nucleotide sequence ID" value="XM_017709448.2"/>
</dbReference>
<evidence type="ECO:0008006" key="6">
    <source>
        <dbReference type="Google" id="ProtNLM"/>
    </source>
</evidence>
<dbReference type="AlphaFoldDB" id="A0A3B4DGX7"/>
<reference evidence="4" key="3">
    <citation type="submission" date="2025-09" db="UniProtKB">
        <authorList>
            <consortium name="Ensembl"/>
        </authorList>
    </citation>
    <scope>IDENTIFICATION</scope>
</reference>
<dbReference type="OrthoDB" id="8941324at2759"/>